<reference evidence="1 2" key="1">
    <citation type="journal article" date="2020" name="Phytopathology">
        <title>Genome Sequence Resources of Colletotrichum truncatum, C. plurivorum, C. musicola, and C. sojae: Four Species Pathogenic to Soybean (Glycine max).</title>
        <authorList>
            <person name="Rogerio F."/>
            <person name="Boufleur T.R."/>
            <person name="Ciampi-Guillardi M."/>
            <person name="Sukno S.A."/>
            <person name="Thon M.R."/>
            <person name="Massola Junior N.S."/>
            <person name="Baroncelli R."/>
        </authorList>
    </citation>
    <scope>NUCLEOTIDE SEQUENCE [LARGE SCALE GENOMIC DNA]</scope>
    <source>
        <strain evidence="1 2">CMES1059</strain>
    </source>
</reference>
<evidence type="ECO:0000313" key="1">
    <source>
        <dbReference type="EMBL" id="KAL0943568.1"/>
    </source>
</evidence>
<keyword evidence="2" id="KW-1185">Reference proteome</keyword>
<comment type="caution">
    <text evidence="1">The sequence shown here is derived from an EMBL/GenBank/DDBJ whole genome shotgun (WGS) entry which is preliminary data.</text>
</comment>
<evidence type="ECO:0000313" key="2">
    <source>
        <dbReference type="Proteomes" id="UP000805649"/>
    </source>
</evidence>
<proteinExistence type="predicted"/>
<accession>A0ACC3ZHE5</accession>
<dbReference type="Proteomes" id="UP000805649">
    <property type="component" value="Unassembled WGS sequence"/>
</dbReference>
<sequence length="332" mass="36992">MATLVAPTPAVTEVSIEATGELAPSIVNNKHHRQDDIDWEKEAAVDLIAAVTKVAAHAPWMHEADKFLRPVVAARLEAEKDPDYQKPNDMLEWIIDSQTRFGQRDHKELARYQLAIGFAAIHSTTLATTNIIYTLAAYPELIPVLREDIQKALAESNGSFTNTSMQKITKFDSFLKETMRCYNILNYASFQRKVLKPFTLSNGQTIPAGSVIETPLIGINNDEEYFPEPEKFDPWRFYKLAGAKVKPGSKQADTVSNAQFVSAGPTSQLWGYGRRACPGRFFAVHEIKIIIGTLILKYDIMNVGGSKERIKNLEIGSVTSPDPTAKILLKKL</sequence>
<organism evidence="1 2">
    <name type="scientific">Colletotrichum truncatum</name>
    <name type="common">Anthracnose fungus</name>
    <name type="synonym">Colletotrichum capsici</name>
    <dbReference type="NCBI Taxonomy" id="5467"/>
    <lineage>
        <taxon>Eukaryota</taxon>
        <taxon>Fungi</taxon>
        <taxon>Dikarya</taxon>
        <taxon>Ascomycota</taxon>
        <taxon>Pezizomycotina</taxon>
        <taxon>Sordariomycetes</taxon>
        <taxon>Hypocreomycetidae</taxon>
        <taxon>Glomerellales</taxon>
        <taxon>Glomerellaceae</taxon>
        <taxon>Colletotrichum</taxon>
        <taxon>Colletotrichum truncatum species complex</taxon>
    </lineage>
</organism>
<name>A0ACC3ZHE5_COLTU</name>
<dbReference type="EMBL" id="VUJX02000001">
    <property type="protein sequence ID" value="KAL0943568.1"/>
    <property type="molecule type" value="Genomic_DNA"/>
</dbReference>
<protein>
    <submittedName>
        <fullName evidence="1">Cytochrome P450</fullName>
    </submittedName>
</protein>
<gene>
    <name evidence="1" type="ORF">CTRU02_201455</name>
</gene>